<dbReference type="PANTHER" id="PTHR24567:SF68">
    <property type="entry name" value="DNA-BINDING TRANSCRIPTIONAL DUAL REGULATOR CRP"/>
    <property type="match status" value="1"/>
</dbReference>
<dbReference type="KEGG" id="mbry:B1812_15150"/>
<dbReference type="SMART" id="SM00100">
    <property type="entry name" value="cNMP"/>
    <property type="match status" value="1"/>
</dbReference>
<evidence type="ECO:0000259" key="1">
    <source>
        <dbReference type="PROSITE" id="PS50042"/>
    </source>
</evidence>
<dbReference type="SUPFAM" id="SSF51206">
    <property type="entry name" value="cAMP-binding domain-like"/>
    <property type="match status" value="1"/>
</dbReference>
<evidence type="ECO:0000313" key="3">
    <source>
        <dbReference type="Proteomes" id="UP000193978"/>
    </source>
</evidence>
<dbReference type="GO" id="GO:0003700">
    <property type="term" value="F:DNA-binding transcription factor activity"/>
    <property type="evidence" value="ECO:0007669"/>
    <property type="project" value="TreeGrafter"/>
</dbReference>
<proteinExistence type="predicted"/>
<dbReference type="PANTHER" id="PTHR24567">
    <property type="entry name" value="CRP FAMILY TRANSCRIPTIONAL REGULATORY PROTEIN"/>
    <property type="match status" value="1"/>
</dbReference>
<reference evidence="2 3" key="1">
    <citation type="submission" date="2017-02" db="EMBL/GenBank/DDBJ databases">
        <authorList>
            <person name="Peterson S.W."/>
        </authorList>
    </citation>
    <scope>NUCLEOTIDE SEQUENCE [LARGE SCALE GENOMIC DNA]</scope>
    <source>
        <strain evidence="2 3">S285</strain>
    </source>
</reference>
<dbReference type="InterPro" id="IPR014710">
    <property type="entry name" value="RmlC-like_jellyroll"/>
</dbReference>
<dbReference type="InterPro" id="IPR000595">
    <property type="entry name" value="cNMP-bd_dom"/>
</dbReference>
<dbReference type="OrthoDB" id="9807547at2"/>
<feature type="domain" description="Cyclic nucleotide-binding" evidence="1">
    <location>
        <begin position="15"/>
        <end position="116"/>
    </location>
</feature>
<dbReference type="CDD" id="cd00038">
    <property type="entry name" value="CAP_ED"/>
    <property type="match status" value="1"/>
</dbReference>
<keyword evidence="3" id="KW-1185">Reference proteome</keyword>
<organism evidence="2 3">
    <name type="scientific">Methylocystis bryophila</name>
    <dbReference type="NCBI Taxonomy" id="655015"/>
    <lineage>
        <taxon>Bacteria</taxon>
        <taxon>Pseudomonadati</taxon>
        <taxon>Pseudomonadota</taxon>
        <taxon>Alphaproteobacteria</taxon>
        <taxon>Hyphomicrobiales</taxon>
        <taxon>Methylocystaceae</taxon>
        <taxon>Methylocystis</taxon>
    </lineage>
</organism>
<dbReference type="InterPro" id="IPR050397">
    <property type="entry name" value="Env_Response_Regulators"/>
</dbReference>
<dbReference type="EMBL" id="CP019948">
    <property type="protein sequence ID" value="ARN82203.1"/>
    <property type="molecule type" value="Genomic_DNA"/>
</dbReference>
<dbReference type="Gene3D" id="2.60.120.10">
    <property type="entry name" value="Jelly Rolls"/>
    <property type="match status" value="1"/>
</dbReference>
<accession>A0A1W6MXA4</accession>
<dbReference type="Proteomes" id="UP000193978">
    <property type="component" value="Chromosome"/>
</dbReference>
<name>A0A1W6MXA4_9HYPH</name>
<dbReference type="AlphaFoldDB" id="A0A1W6MXA4"/>
<dbReference type="STRING" id="655015.B1812_15150"/>
<evidence type="ECO:0000313" key="2">
    <source>
        <dbReference type="EMBL" id="ARN82203.1"/>
    </source>
</evidence>
<sequence>MALGREIDDLLAIEVFAVMEDAALKGLLFGADTRLLRAGDVLFRRDETADGGYLLVKGSVAVEAGETGRPADRIVHPVALLGESAMIAATKRPATAFAREPSTVLKISRGLFREVLESHPQTALQVQRFFQDRLKDFVETMKFDP</sequence>
<dbReference type="InterPro" id="IPR018490">
    <property type="entry name" value="cNMP-bd_dom_sf"/>
</dbReference>
<gene>
    <name evidence="2" type="ORF">B1812_15150</name>
</gene>
<dbReference type="RefSeq" id="WP_085772325.1">
    <property type="nucleotide sequence ID" value="NZ_AP027149.1"/>
</dbReference>
<dbReference type="Pfam" id="PF00027">
    <property type="entry name" value="cNMP_binding"/>
    <property type="match status" value="1"/>
</dbReference>
<dbReference type="GO" id="GO:0005829">
    <property type="term" value="C:cytosol"/>
    <property type="evidence" value="ECO:0007669"/>
    <property type="project" value="TreeGrafter"/>
</dbReference>
<protein>
    <submittedName>
        <fullName evidence="2">Cyclic nucleotide-binding protein</fullName>
    </submittedName>
</protein>
<dbReference type="PROSITE" id="PS50042">
    <property type="entry name" value="CNMP_BINDING_3"/>
    <property type="match status" value="1"/>
</dbReference>